<keyword evidence="3" id="KW-1185">Reference proteome</keyword>
<feature type="compositionally biased region" description="Low complexity" evidence="1">
    <location>
        <begin position="58"/>
        <end position="74"/>
    </location>
</feature>
<comment type="caution">
    <text evidence="2">The sequence shown here is derived from an EMBL/GenBank/DDBJ whole genome shotgun (WGS) entry which is preliminary data.</text>
</comment>
<gene>
    <name evidence="2" type="ORF">PSTG_05678</name>
</gene>
<name>A0A0L0VPC4_9BASI</name>
<evidence type="ECO:0000313" key="3">
    <source>
        <dbReference type="Proteomes" id="UP000054564"/>
    </source>
</evidence>
<dbReference type="AlphaFoldDB" id="A0A0L0VPC4"/>
<protein>
    <submittedName>
        <fullName evidence="2">Uncharacterized protein</fullName>
    </submittedName>
</protein>
<accession>A0A0L0VPC4</accession>
<proteinExistence type="predicted"/>
<feature type="region of interest" description="Disordered" evidence="1">
    <location>
        <begin position="52"/>
        <end position="117"/>
    </location>
</feature>
<sequence>MIHLPYPHHTKEGRLAVAKIFRELANNPQLKSHERSSLLLNADLIDTEIKEWHQNRDTPSTAIPSSASTSHPHSYNQSAARHTQFGGPTSNAAHANHSKTQKTPDPDIVRSPPRQLVSPSGRIFNIRTAYKPVLGGAFENAETVYIPPSGQMLIASALANAPNANQPVPPITQPSYKESPHMDAFHAKRDRKAQQLEAEAATARR</sequence>
<reference evidence="3" key="1">
    <citation type="submission" date="2014-03" db="EMBL/GenBank/DDBJ databases">
        <title>The Genome Sequence of Puccinia striiformis f. sp. tritici PST-78.</title>
        <authorList>
            <consortium name="The Broad Institute Genome Sequencing Platform"/>
            <person name="Cuomo C."/>
            <person name="Hulbert S."/>
            <person name="Chen X."/>
            <person name="Walker B."/>
            <person name="Young S.K."/>
            <person name="Zeng Q."/>
            <person name="Gargeya S."/>
            <person name="Fitzgerald M."/>
            <person name="Haas B."/>
            <person name="Abouelleil A."/>
            <person name="Alvarado L."/>
            <person name="Arachchi H.M."/>
            <person name="Berlin A.M."/>
            <person name="Chapman S.B."/>
            <person name="Goldberg J."/>
            <person name="Griggs A."/>
            <person name="Gujja S."/>
            <person name="Hansen M."/>
            <person name="Howarth C."/>
            <person name="Imamovic A."/>
            <person name="Larimer J."/>
            <person name="McCowan C."/>
            <person name="Montmayeur A."/>
            <person name="Murphy C."/>
            <person name="Neiman D."/>
            <person name="Pearson M."/>
            <person name="Priest M."/>
            <person name="Roberts A."/>
            <person name="Saif S."/>
            <person name="Shea T."/>
            <person name="Sisk P."/>
            <person name="Sykes S."/>
            <person name="Wortman J."/>
            <person name="Nusbaum C."/>
            <person name="Birren B."/>
        </authorList>
    </citation>
    <scope>NUCLEOTIDE SEQUENCE [LARGE SCALE GENOMIC DNA]</scope>
    <source>
        <strain evidence="3">race PST-78</strain>
    </source>
</reference>
<feature type="compositionally biased region" description="Polar residues" evidence="1">
    <location>
        <begin position="75"/>
        <end position="93"/>
    </location>
</feature>
<dbReference type="EMBL" id="AJIL01000032">
    <property type="protein sequence ID" value="KNF01047.1"/>
    <property type="molecule type" value="Genomic_DNA"/>
</dbReference>
<evidence type="ECO:0000256" key="1">
    <source>
        <dbReference type="SAM" id="MobiDB-lite"/>
    </source>
</evidence>
<evidence type="ECO:0000313" key="2">
    <source>
        <dbReference type="EMBL" id="KNF01047.1"/>
    </source>
</evidence>
<dbReference type="Proteomes" id="UP000054564">
    <property type="component" value="Unassembled WGS sequence"/>
</dbReference>
<organism evidence="2 3">
    <name type="scientific">Puccinia striiformis f. sp. tritici PST-78</name>
    <dbReference type="NCBI Taxonomy" id="1165861"/>
    <lineage>
        <taxon>Eukaryota</taxon>
        <taxon>Fungi</taxon>
        <taxon>Dikarya</taxon>
        <taxon>Basidiomycota</taxon>
        <taxon>Pucciniomycotina</taxon>
        <taxon>Pucciniomycetes</taxon>
        <taxon>Pucciniales</taxon>
        <taxon>Pucciniaceae</taxon>
        <taxon>Puccinia</taxon>
    </lineage>
</organism>